<sequence>MTTLPDGYRGQEAWRNIQSFLPAEYQLGPDREPQEEWWDWRGHRIHLDRFWNPAAKFRVILFHGVGTNGRQMSTILGAPLHQSGLEAVAIDMPGYGVTKVARGAAVSYDDWVEAASDFINAELARDPRPIVLYGLSAGGMLAYHAAALNRKVKGIVGMTFLDQRIQRVGDETAANLVMSRAGLPMAHLSTALGLGAIRLPMFLVSKMRALVNDRAALDACLSDRTSAGNWVSLKFLSSYARYRPEIEPEAFDICPILLTQPAEDRWTPLSLSELFLSRIRKVPVTTVMLENAGHYPIEQPGLRQMHDAIVAFVNRCCPPTSLSRFEN</sequence>
<dbReference type="OrthoDB" id="9798884at2"/>
<dbReference type="RefSeq" id="WP_119780662.1">
    <property type="nucleotide sequence ID" value="NZ_QYUK01000011.1"/>
</dbReference>
<protein>
    <submittedName>
        <fullName evidence="2">Alpha/beta fold hydrolase</fullName>
    </submittedName>
</protein>
<keyword evidence="2" id="KW-0378">Hydrolase</keyword>
<evidence type="ECO:0000313" key="3">
    <source>
        <dbReference type="Proteomes" id="UP000284605"/>
    </source>
</evidence>
<comment type="caution">
    <text evidence="2">The sequence shown here is derived from an EMBL/GenBank/DDBJ whole genome shotgun (WGS) entry which is preliminary data.</text>
</comment>
<dbReference type="PANTHER" id="PTHR43689">
    <property type="entry name" value="HYDROLASE"/>
    <property type="match status" value="1"/>
</dbReference>
<name>A0A418WGX2_9PROT</name>
<keyword evidence="3" id="KW-1185">Reference proteome</keyword>
<dbReference type="InterPro" id="IPR029058">
    <property type="entry name" value="AB_hydrolase_fold"/>
</dbReference>
<dbReference type="EMBL" id="QYUK01000011">
    <property type="protein sequence ID" value="RJF89212.1"/>
    <property type="molecule type" value="Genomic_DNA"/>
</dbReference>
<organism evidence="2 3">
    <name type="scientific">Oleomonas cavernae</name>
    <dbReference type="NCBI Taxonomy" id="2320859"/>
    <lineage>
        <taxon>Bacteria</taxon>
        <taxon>Pseudomonadati</taxon>
        <taxon>Pseudomonadota</taxon>
        <taxon>Alphaproteobacteria</taxon>
        <taxon>Acetobacterales</taxon>
        <taxon>Acetobacteraceae</taxon>
        <taxon>Oleomonas</taxon>
    </lineage>
</organism>
<dbReference type="InterPro" id="IPR000073">
    <property type="entry name" value="AB_hydrolase_1"/>
</dbReference>
<evidence type="ECO:0000259" key="1">
    <source>
        <dbReference type="Pfam" id="PF12697"/>
    </source>
</evidence>
<accession>A0A418WGX2</accession>
<dbReference type="Gene3D" id="3.40.50.1820">
    <property type="entry name" value="alpha/beta hydrolase"/>
    <property type="match status" value="1"/>
</dbReference>
<dbReference type="GO" id="GO:0016787">
    <property type="term" value="F:hydrolase activity"/>
    <property type="evidence" value="ECO:0007669"/>
    <property type="project" value="UniProtKB-KW"/>
</dbReference>
<dbReference type="AlphaFoldDB" id="A0A418WGX2"/>
<dbReference type="Pfam" id="PF12697">
    <property type="entry name" value="Abhydrolase_6"/>
    <property type="match status" value="1"/>
</dbReference>
<feature type="domain" description="AB hydrolase-1" evidence="1">
    <location>
        <begin position="59"/>
        <end position="300"/>
    </location>
</feature>
<evidence type="ECO:0000313" key="2">
    <source>
        <dbReference type="EMBL" id="RJF89212.1"/>
    </source>
</evidence>
<dbReference type="Proteomes" id="UP000284605">
    <property type="component" value="Unassembled WGS sequence"/>
</dbReference>
<dbReference type="PANTHER" id="PTHR43689:SF8">
    <property type="entry name" value="ALPHA_BETA-HYDROLASES SUPERFAMILY PROTEIN"/>
    <property type="match status" value="1"/>
</dbReference>
<reference evidence="2 3" key="1">
    <citation type="submission" date="2018-09" db="EMBL/GenBank/DDBJ databases">
        <authorList>
            <person name="Zhu H."/>
        </authorList>
    </citation>
    <scope>NUCLEOTIDE SEQUENCE [LARGE SCALE GENOMIC DNA]</scope>
    <source>
        <strain evidence="2 3">K1W22B-8</strain>
    </source>
</reference>
<gene>
    <name evidence="2" type="ORF">D3874_21410</name>
</gene>
<dbReference type="SUPFAM" id="SSF53474">
    <property type="entry name" value="alpha/beta-Hydrolases"/>
    <property type="match status" value="1"/>
</dbReference>
<proteinExistence type="predicted"/>